<dbReference type="InterPro" id="IPR000873">
    <property type="entry name" value="AMP-dep_synth/lig_dom"/>
</dbReference>
<dbReference type="FunFam" id="3.40.50.12780:FF:000013">
    <property type="entry name" value="Long-chain-fatty-acid--AMP ligase FadD32"/>
    <property type="match status" value="1"/>
</dbReference>
<keyword evidence="2" id="KW-0436">Ligase</keyword>
<organism evidence="7 8">
    <name type="scientific">[Mycobacterium] manitobense</name>
    <dbReference type="NCBI Taxonomy" id="190147"/>
    <lineage>
        <taxon>Bacteria</taxon>
        <taxon>Bacillati</taxon>
        <taxon>Actinomycetota</taxon>
        <taxon>Actinomycetes</taxon>
        <taxon>Mycobacteriales</taxon>
        <taxon>Mycobacteriaceae</taxon>
        <taxon>Mycolicibacterium</taxon>
    </lineage>
</organism>
<dbReference type="GO" id="GO:0005886">
    <property type="term" value="C:plasma membrane"/>
    <property type="evidence" value="ECO:0007669"/>
    <property type="project" value="TreeGrafter"/>
</dbReference>
<dbReference type="NCBIfam" id="NF004509">
    <property type="entry name" value="PRK05850.1"/>
    <property type="match status" value="1"/>
</dbReference>
<dbReference type="GO" id="GO:0016874">
    <property type="term" value="F:ligase activity"/>
    <property type="evidence" value="ECO:0007669"/>
    <property type="project" value="UniProtKB-KW"/>
</dbReference>
<dbReference type="GO" id="GO:0070566">
    <property type="term" value="F:adenylyltransferase activity"/>
    <property type="evidence" value="ECO:0007669"/>
    <property type="project" value="TreeGrafter"/>
</dbReference>
<dbReference type="PANTHER" id="PTHR22754">
    <property type="entry name" value="DISCO-INTERACTING PROTEIN 2 DIP2 -RELATED"/>
    <property type="match status" value="1"/>
</dbReference>
<dbReference type="InterPro" id="IPR042099">
    <property type="entry name" value="ANL_N_sf"/>
</dbReference>
<name>A0A9X2Y7C0_9MYCO</name>
<evidence type="ECO:0000256" key="4">
    <source>
        <dbReference type="ARBA" id="ARBA00023098"/>
    </source>
</evidence>
<evidence type="ECO:0000259" key="5">
    <source>
        <dbReference type="Pfam" id="PF00501"/>
    </source>
</evidence>
<reference evidence="7" key="2">
    <citation type="journal article" date="2022" name="BMC Genomics">
        <title>Comparative genome analysis of mycobacteria focusing on tRNA and non-coding RNA.</title>
        <authorList>
            <person name="Behra P.R.K."/>
            <person name="Pettersson B.M.F."/>
            <person name="Ramesh M."/>
            <person name="Das S."/>
            <person name="Dasgupta S."/>
            <person name="Kirsebom L.A."/>
        </authorList>
    </citation>
    <scope>NUCLEOTIDE SEQUENCE</scope>
    <source>
        <strain evidence="7">DSM 44615</strain>
    </source>
</reference>
<feature type="domain" description="AMP-binding enzyme C-terminal" evidence="6">
    <location>
        <begin position="475"/>
        <end position="585"/>
    </location>
</feature>
<evidence type="ECO:0000256" key="2">
    <source>
        <dbReference type="ARBA" id="ARBA00022598"/>
    </source>
</evidence>
<dbReference type="InterPro" id="IPR025110">
    <property type="entry name" value="AMP-bd_C"/>
</dbReference>
<dbReference type="FunFam" id="3.30.300.30:FF:000016">
    <property type="entry name" value="Fatty-acid-CoA ligase FadD26"/>
    <property type="match status" value="1"/>
</dbReference>
<dbReference type="EMBL" id="JACKSJ010000037">
    <property type="protein sequence ID" value="MCV7169282.1"/>
    <property type="molecule type" value="Genomic_DNA"/>
</dbReference>
<dbReference type="CDD" id="cd05931">
    <property type="entry name" value="FAAL"/>
    <property type="match status" value="1"/>
</dbReference>
<evidence type="ECO:0000256" key="1">
    <source>
        <dbReference type="ARBA" id="ARBA00006432"/>
    </source>
</evidence>
<sequence>MTKLPTDFSDTDVPASTILSMLHGRASMRPDDVAFTFTEYADDPSGITETVTWSQLSRRTMNVAREIRLHASVGDRAVILAPQGMEYILAFLGSMQAGLVAVPLPLPHRGSSHERVSSVFLDTSPAVVLTTSAAAEDVGDYVDQSQMDTAPKIVAVDALNLDVTADGPGLEAAGYPSTAYLQYSSGSTRLPTGVIISHRNLQVNFEQLMRTFFADAQNAATGGTFVSWLPFYHDMGLVLGVCAPILSGYPGALMSPVAFLEKPSRWLRALAENPRAFSAAPNFAFDLAARKTKDSDLAGLDLGGVVGIINGAERVEPATLERFADRFAHFDFRDHMLRPSYGLAEATVFVATGTWSESADAAHFDVDELSAGRAKRCAPRAGSALASYILPQSPVVRIVDVDTNRECAQDVVGEIWVHGDNVASGYWSRPPEEQRCFGATIVDPSPGTVEGPWLRTGDLGFVSGGALFIVGRIKDLLIIRGRNHYPEDIEATVQQITGGRVAAIAVPVNSTEKLVTVIEVKKRGESTVEAGHWLSGVKSDVTSAISNAHGLNVGDLVLVPPGSIPTTTSGKIRRAACVEQYRQDEFVRLDA</sequence>
<dbReference type="InterPro" id="IPR040097">
    <property type="entry name" value="FAAL/FAAC"/>
</dbReference>
<reference evidence="7" key="1">
    <citation type="submission" date="2020-07" db="EMBL/GenBank/DDBJ databases">
        <authorList>
            <person name="Pettersson B.M.F."/>
            <person name="Behra P.R.K."/>
            <person name="Ramesh M."/>
            <person name="Das S."/>
            <person name="Dasgupta S."/>
            <person name="Kirsebom L.A."/>
        </authorList>
    </citation>
    <scope>NUCLEOTIDE SEQUENCE</scope>
    <source>
        <strain evidence="7">DSM 44615</strain>
    </source>
</reference>
<dbReference type="PANTHER" id="PTHR22754:SF32">
    <property type="entry name" value="DISCO-INTERACTING PROTEIN 2"/>
    <property type="match status" value="1"/>
</dbReference>
<protein>
    <submittedName>
        <fullName evidence="7">AMP-binding protein</fullName>
    </submittedName>
</protein>
<dbReference type="Gene3D" id="3.40.50.12780">
    <property type="entry name" value="N-terminal domain of ligase-like"/>
    <property type="match status" value="1"/>
</dbReference>
<evidence type="ECO:0000313" key="7">
    <source>
        <dbReference type="EMBL" id="MCV7169282.1"/>
    </source>
</evidence>
<keyword evidence="8" id="KW-1185">Reference proteome</keyword>
<dbReference type="AlphaFoldDB" id="A0A9X2Y7C0"/>
<comment type="similarity">
    <text evidence="1">Belongs to the ATP-dependent AMP-binding enzyme family.</text>
</comment>
<dbReference type="GO" id="GO:0071766">
    <property type="term" value="P:Actinobacterium-type cell wall biogenesis"/>
    <property type="evidence" value="ECO:0007669"/>
    <property type="project" value="UniProtKB-ARBA"/>
</dbReference>
<proteinExistence type="inferred from homology"/>
<dbReference type="SUPFAM" id="SSF56801">
    <property type="entry name" value="Acetyl-CoA synthetase-like"/>
    <property type="match status" value="1"/>
</dbReference>
<feature type="domain" description="AMP-dependent synthetase/ligase" evidence="5">
    <location>
        <begin position="25"/>
        <end position="427"/>
    </location>
</feature>
<gene>
    <name evidence="7" type="ORF">H7I41_04995</name>
</gene>
<comment type="caution">
    <text evidence="7">The sequence shown here is derived from an EMBL/GenBank/DDBJ whole genome shotgun (WGS) entry which is preliminary data.</text>
</comment>
<dbReference type="Pfam" id="PF00501">
    <property type="entry name" value="AMP-binding"/>
    <property type="match status" value="1"/>
</dbReference>
<keyword evidence="4" id="KW-0443">Lipid metabolism</keyword>
<keyword evidence="3" id="KW-0276">Fatty acid metabolism</keyword>
<evidence type="ECO:0000313" key="8">
    <source>
        <dbReference type="Proteomes" id="UP001140293"/>
    </source>
</evidence>
<dbReference type="Proteomes" id="UP001140293">
    <property type="component" value="Unassembled WGS sequence"/>
</dbReference>
<accession>A0A9X2Y7C0</accession>
<dbReference type="GO" id="GO:0006633">
    <property type="term" value="P:fatty acid biosynthetic process"/>
    <property type="evidence" value="ECO:0007669"/>
    <property type="project" value="TreeGrafter"/>
</dbReference>
<dbReference type="InterPro" id="IPR045851">
    <property type="entry name" value="AMP-bd_C_sf"/>
</dbReference>
<dbReference type="Gene3D" id="3.30.300.30">
    <property type="match status" value="1"/>
</dbReference>
<dbReference type="Pfam" id="PF23024">
    <property type="entry name" value="AMP-dom_DIP2-like"/>
    <property type="match status" value="1"/>
</dbReference>
<evidence type="ECO:0000259" key="6">
    <source>
        <dbReference type="Pfam" id="PF23024"/>
    </source>
</evidence>
<dbReference type="RefSeq" id="WP_264011471.1">
    <property type="nucleotide sequence ID" value="NZ_JACKSJ010000037.1"/>
</dbReference>
<evidence type="ECO:0000256" key="3">
    <source>
        <dbReference type="ARBA" id="ARBA00022832"/>
    </source>
</evidence>